<gene>
    <name evidence="1" type="ORF">Moror_8488</name>
</gene>
<reference evidence="1 2" key="1">
    <citation type="journal article" date="2014" name="BMC Genomics">
        <title>Genome and secretome analysis of the hemibiotrophic fungal pathogen, Moniliophthora roreri, which causes frosty pod rot disease of cacao: mechanisms of the biotrophic and necrotrophic phases.</title>
        <authorList>
            <person name="Meinhardt L.W."/>
            <person name="Costa G.G.L."/>
            <person name="Thomazella D.P.T."/>
            <person name="Teixeira P.J.P.L."/>
            <person name="Carazzolle M.F."/>
            <person name="Schuster S.C."/>
            <person name="Carlson J.E."/>
            <person name="Guiltinan M.J."/>
            <person name="Mieczkowski P."/>
            <person name="Farmer A."/>
            <person name="Ramaraj T."/>
            <person name="Crozier J."/>
            <person name="Davis R.E."/>
            <person name="Shao J."/>
            <person name="Melnick R.L."/>
            <person name="Pereira G.A.G."/>
            <person name="Bailey B.A."/>
        </authorList>
    </citation>
    <scope>NUCLEOTIDE SEQUENCE [LARGE SCALE GENOMIC DNA]</scope>
    <source>
        <strain evidence="1 2">MCA 2997</strain>
    </source>
</reference>
<proteinExistence type="predicted"/>
<evidence type="ECO:0000313" key="1">
    <source>
        <dbReference type="EMBL" id="ESK81257.1"/>
    </source>
</evidence>
<accession>V2WI57</accession>
<dbReference type="Proteomes" id="UP000017559">
    <property type="component" value="Unassembled WGS sequence"/>
</dbReference>
<dbReference type="HOGENOM" id="CLU_3423323_0_0_1"/>
<evidence type="ECO:0000313" key="2">
    <source>
        <dbReference type="Proteomes" id="UP000017559"/>
    </source>
</evidence>
<keyword evidence="2" id="KW-1185">Reference proteome</keyword>
<dbReference type="EMBL" id="AWSO01002590">
    <property type="protein sequence ID" value="ESK81257.1"/>
    <property type="molecule type" value="Genomic_DNA"/>
</dbReference>
<protein>
    <submittedName>
        <fullName evidence="1">Uncharacterized protein</fullName>
    </submittedName>
</protein>
<organism evidence="1 2">
    <name type="scientific">Moniliophthora roreri (strain MCA 2997)</name>
    <name type="common">Cocoa frosty pod rot fungus</name>
    <name type="synonym">Crinipellis roreri</name>
    <dbReference type="NCBI Taxonomy" id="1381753"/>
    <lineage>
        <taxon>Eukaryota</taxon>
        <taxon>Fungi</taxon>
        <taxon>Dikarya</taxon>
        <taxon>Basidiomycota</taxon>
        <taxon>Agaricomycotina</taxon>
        <taxon>Agaricomycetes</taxon>
        <taxon>Agaricomycetidae</taxon>
        <taxon>Agaricales</taxon>
        <taxon>Marasmiineae</taxon>
        <taxon>Marasmiaceae</taxon>
        <taxon>Moniliophthora</taxon>
    </lineage>
</organism>
<dbReference type="KEGG" id="mrr:Moror_8488"/>
<comment type="caution">
    <text evidence="1">The sequence shown here is derived from an EMBL/GenBank/DDBJ whole genome shotgun (WGS) entry which is preliminary data.</text>
</comment>
<name>V2WI57_MONRO</name>
<dbReference type="AlphaFoldDB" id="V2WI57"/>
<sequence length="23" mass="2607">MDSTWKTNVLGYKLYGFIAEVNG</sequence>